<evidence type="ECO:0000313" key="2">
    <source>
        <dbReference type="Proteomes" id="UP001227162"/>
    </source>
</evidence>
<dbReference type="AlphaFoldDB" id="A0AAJ1UFZ5"/>
<organism evidence="1 2">
    <name type="scientific">Rhodalgimonas zhirmunskyi</name>
    <dbReference type="NCBI Taxonomy" id="2964767"/>
    <lineage>
        <taxon>Bacteria</taxon>
        <taxon>Pseudomonadati</taxon>
        <taxon>Pseudomonadota</taxon>
        <taxon>Alphaproteobacteria</taxon>
        <taxon>Rhodobacterales</taxon>
        <taxon>Roseobacteraceae</taxon>
        <taxon>Rhodalgimonas</taxon>
    </lineage>
</organism>
<keyword evidence="2" id="KW-1185">Reference proteome</keyword>
<proteinExistence type="predicted"/>
<dbReference type="RefSeq" id="WP_317627045.1">
    <property type="nucleotide sequence ID" value="NZ_JANFFA010000004.1"/>
</dbReference>
<evidence type="ECO:0000313" key="1">
    <source>
        <dbReference type="EMBL" id="MDQ2095427.1"/>
    </source>
</evidence>
<dbReference type="EMBL" id="JANFFA010000004">
    <property type="protein sequence ID" value="MDQ2095427.1"/>
    <property type="molecule type" value="Genomic_DNA"/>
</dbReference>
<reference evidence="1" key="2">
    <citation type="submission" date="2023-04" db="EMBL/GenBank/DDBJ databases">
        <title>'Rhodoalgimonas zhirmunskyi' gen. nov., isolated from a red alga.</title>
        <authorList>
            <person name="Nedashkovskaya O.I."/>
            <person name="Otstavnykh N.Y."/>
            <person name="Bystritskaya E.P."/>
            <person name="Balabanova L.A."/>
            <person name="Isaeva M.P."/>
        </authorList>
    </citation>
    <scope>NUCLEOTIDE SEQUENCE</scope>
    <source>
        <strain evidence="1">10Alg 79</strain>
    </source>
</reference>
<reference evidence="1" key="1">
    <citation type="submission" date="2022-07" db="EMBL/GenBank/DDBJ databases">
        <authorList>
            <person name="Otstavnykh N."/>
            <person name="Isaeva M."/>
            <person name="Bystritskaya E."/>
        </authorList>
    </citation>
    <scope>NUCLEOTIDE SEQUENCE</scope>
    <source>
        <strain evidence="1">10Alg 79</strain>
    </source>
</reference>
<evidence type="ECO:0008006" key="3">
    <source>
        <dbReference type="Google" id="ProtNLM"/>
    </source>
</evidence>
<name>A0AAJ1UFZ5_9RHOB</name>
<gene>
    <name evidence="1" type="ORF">NOI20_15010</name>
</gene>
<comment type="caution">
    <text evidence="1">The sequence shown here is derived from an EMBL/GenBank/DDBJ whole genome shotgun (WGS) entry which is preliminary data.</text>
</comment>
<accession>A0AAJ1UFZ5</accession>
<dbReference type="Proteomes" id="UP001227162">
    <property type="component" value="Unassembled WGS sequence"/>
</dbReference>
<protein>
    <recommendedName>
        <fullName evidence="3">DUF4034 domain-containing protein</fullName>
    </recommendedName>
</protein>
<sequence>MKLTGILPGLSEPFARVFNVLPALAPQRARTIAAHRADDGKASGDPLSEELAARIDKQLILPIARESDEETSRAAVQDYGQFLARQDRWEELSALIHDVDLTRRATACATSHAELLSYGARADVIHATEDALLDGKSPSLDGIEALEEILMEHPTDYAIAVIVALAHIDIGWAWRGQGWAHTLPEKNLRLFEAHFERADDILGLFDHIEARAPLLLAARCALMGGQAMSKERLADAYERLIALDPGNPRPLRTMGHHLLPRWHGAYDLLELEARRATSLTSRTWGQGGYFWSFMDALAIDPGAARVLDLDYFLDGMRDILERHPTQYFANLMAAYAAITMDPARTAPNAPDIQRNTRAAIFESLDWILSHYLYELHPMVWAQAAVTSESATPLPIRKANMRRGVLAARRAVARHFASDLLDGTTVAFSKHGLRLFPLGHAATE</sequence>